<organism evidence="2 3">
    <name type="scientific">Nonlabens tegetincola</name>
    <dbReference type="NCBI Taxonomy" id="323273"/>
    <lineage>
        <taxon>Bacteria</taxon>
        <taxon>Pseudomonadati</taxon>
        <taxon>Bacteroidota</taxon>
        <taxon>Flavobacteriia</taxon>
        <taxon>Flavobacteriales</taxon>
        <taxon>Flavobacteriaceae</taxon>
        <taxon>Nonlabens</taxon>
    </lineage>
</organism>
<dbReference type="EMBL" id="BBML01000005">
    <property type="protein sequence ID" value="GAK97395.1"/>
    <property type="molecule type" value="Genomic_DNA"/>
</dbReference>
<reference evidence="2" key="1">
    <citation type="journal article" date="2014" name="Genome Announc.">
        <title>Draft Genome Sequences of Marine Flavobacterium Nonlabens Strains NR17, NR24, NR27, NR32, NR33, and Ara13.</title>
        <authorList>
            <person name="Nakanishi M."/>
            <person name="Meirelles P."/>
            <person name="Suzuki R."/>
            <person name="Takatani N."/>
            <person name="Mino S."/>
            <person name="Suda W."/>
            <person name="Oshima K."/>
            <person name="Hattori M."/>
            <person name="Ohkuma M."/>
            <person name="Hosokawa M."/>
            <person name="Miyashita K."/>
            <person name="Thompson F.L."/>
            <person name="Niwa A."/>
            <person name="Sawabe T."/>
            <person name="Sawabe T."/>
        </authorList>
    </citation>
    <scope>NUCLEOTIDE SEQUENCE [LARGE SCALE GENOMIC DNA]</scope>
    <source>
        <strain evidence="2">JCM 19294</strain>
    </source>
</reference>
<proteinExistence type="predicted"/>
<keyword evidence="3" id="KW-1185">Reference proteome</keyword>
<accession>A0A090Q300</accession>
<evidence type="ECO:0000256" key="1">
    <source>
        <dbReference type="SAM" id="Coils"/>
    </source>
</evidence>
<name>A0A090Q300_9FLAO</name>
<evidence type="ECO:0000313" key="2">
    <source>
        <dbReference type="EMBL" id="GAK97395.1"/>
    </source>
</evidence>
<comment type="caution">
    <text evidence="2">The sequence shown here is derived from an EMBL/GenBank/DDBJ whole genome shotgun (WGS) entry which is preliminary data.</text>
</comment>
<evidence type="ECO:0008006" key="4">
    <source>
        <dbReference type="Google" id="ProtNLM"/>
    </source>
</evidence>
<dbReference type="AlphaFoldDB" id="A0A090Q300"/>
<dbReference type="RefSeq" id="WP_042279001.1">
    <property type="nucleotide sequence ID" value="NZ_BBML01000005.1"/>
</dbReference>
<keyword evidence="1" id="KW-0175">Coiled coil</keyword>
<protein>
    <recommendedName>
        <fullName evidence="4">Lacal_2735 family protein</fullName>
    </recommendedName>
</protein>
<evidence type="ECO:0000313" key="3">
    <source>
        <dbReference type="Proteomes" id="UP000029221"/>
    </source>
</evidence>
<sequence length="66" mass="7977">MDSGKEIERVKKQIEIKEKHYTQLISKAFKVAPKDRKWSERLCSIAKELKNEIQQLRIKMEQYQEV</sequence>
<gene>
    <name evidence="2" type="ORF">JCM19294_1441</name>
</gene>
<dbReference type="Proteomes" id="UP000029221">
    <property type="component" value="Unassembled WGS sequence"/>
</dbReference>
<feature type="coiled-coil region" evidence="1">
    <location>
        <begin position="39"/>
        <end position="66"/>
    </location>
</feature>